<accession>A0A421BWU2</accession>
<dbReference type="PROSITE" id="PS50928">
    <property type="entry name" value="ABC_TM1"/>
    <property type="match status" value="2"/>
</dbReference>
<evidence type="ECO:0000256" key="1">
    <source>
        <dbReference type="ARBA" id="ARBA00004429"/>
    </source>
</evidence>
<feature type="transmembrane region" description="Helical" evidence="8">
    <location>
        <begin position="77"/>
        <end position="100"/>
    </location>
</feature>
<dbReference type="EMBL" id="RCHI01000001">
    <property type="protein sequence ID" value="RLL72780.1"/>
    <property type="molecule type" value="Genomic_DNA"/>
</dbReference>
<keyword evidence="5 8" id="KW-0812">Transmembrane</keyword>
<organism evidence="10 11">
    <name type="scientific">Paenirhodobacter hankyongi</name>
    <dbReference type="NCBI Taxonomy" id="2294033"/>
    <lineage>
        <taxon>Bacteria</taxon>
        <taxon>Pseudomonadati</taxon>
        <taxon>Pseudomonadota</taxon>
        <taxon>Alphaproteobacteria</taxon>
        <taxon>Rhodobacterales</taxon>
        <taxon>Rhodobacter group</taxon>
        <taxon>Paenirhodobacter</taxon>
    </lineage>
</organism>
<dbReference type="PANTHER" id="PTHR43357:SF3">
    <property type="entry name" value="FE(3+)-TRANSPORT SYSTEM PERMEASE PROTEIN FBPB 2"/>
    <property type="match status" value="1"/>
</dbReference>
<dbReference type="Gene3D" id="1.10.3720.10">
    <property type="entry name" value="MetI-like"/>
    <property type="match status" value="2"/>
</dbReference>
<keyword evidence="6 8" id="KW-1133">Transmembrane helix</keyword>
<feature type="transmembrane region" description="Helical" evidence="8">
    <location>
        <begin position="538"/>
        <end position="558"/>
    </location>
</feature>
<dbReference type="InterPro" id="IPR000515">
    <property type="entry name" value="MetI-like"/>
</dbReference>
<evidence type="ECO:0000256" key="2">
    <source>
        <dbReference type="ARBA" id="ARBA00022448"/>
    </source>
</evidence>
<feature type="transmembrane region" description="Helical" evidence="8">
    <location>
        <begin position="23"/>
        <end position="41"/>
    </location>
</feature>
<keyword evidence="3" id="KW-1003">Cell membrane</keyword>
<evidence type="ECO:0000256" key="6">
    <source>
        <dbReference type="ARBA" id="ARBA00022989"/>
    </source>
</evidence>
<dbReference type="CDD" id="cd06261">
    <property type="entry name" value="TM_PBP2"/>
    <property type="match status" value="2"/>
</dbReference>
<evidence type="ECO:0000313" key="10">
    <source>
        <dbReference type="EMBL" id="RLL72780.1"/>
    </source>
</evidence>
<feature type="transmembrane region" description="Helical" evidence="8">
    <location>
        <begin position="491"/>
        <end position="518"/>
    </location>
</feature>
<dbReference type="SUPFAM" id="SSF161098">
    <property type="entry name" value="MetI-like"/>
    <property type="match status" value="2"/>
</dbReference>
<comment type="similarity">
    <text evidence="8">Belongs to the binding-protein-dependent transport system permease family.</text>
</comment>
<dbReference type="GO" id="GO:0005886">
    <property type="term" value="C:plasma membrane"/>
    <property type="evidence" value="ECO:0007669"/>
    <property type="project" value="UniProtKB-SubCell"/>
</dbReference>
<evidence type="ECO:0000313" key="11">
    <source>
        <dbReference type="Proteomes" id="UP000279673"/>
    </source>
</evidence>
<feature type="transmembrane region" description="Helical" evidence="8">
    <location>
        <begin position="369"/>
        <end position="389"/>
    </location>
</feature>
<gene>
    <name evidence="10" type="ORF">DYS74_00175</name>
</gene>
<keyword evidence="2 8" id="KW-0813">Transport</keyword>
<name>A0A421BWU2_9RHOB</name>
<feature type="transmembrane region" description="Helical" evidence="8">
    <location>
        <begin position="160"/>
        <end position="180"/>
    </location>
</feature>
<evidence type="ECO:0000256" key="3">
    <source>
        <dbReference type="ARBA" id="ARBA00022475"/>
    </source>
</evidence>
<evidence type="ECO:0000256" key="7">
    <source>
        <dbReference type="ARBA" id="ARBA00023136"/>
    </source>
</evidence>
<dbReference type="Proteomes" id="UP000279673">
    <property type="component" value="Unassembled WGS sequence"/>
</dbReference>
<evidence type="ECO:0000256" key="4">
    <source>
        <dbReference type="ARBA" id="ARBA00022519"/>
    </source>
</evidence>
<feature type="transmembrane region" description="Helical" evidence="8">
    <location>
        <begin position="259"/>
        <end position="279"/>
    </location>
</feature>
<dbReference type="GO" id="GO:0055085">
    <property type="term" value="P:transmembrane transport"/>
    <property type="evidence" value="ECO:0007669"/>
    <property type="project" value="InterPro"/>
</dbReference>
<keyword evidence="7 8" id="KW-0472">Membrane</keyword>
<evidence type="ECO:0000259" key="9">
    <source>
        <dbReference type="PROSITE" id="PS50928"/>
    </source>
</evidence>
<feature type="transmembrane region" description="Helical" evidence="8">
    <location>
        <begin position="107"/>
        <end position="129"/>
    </location>
</feature>
<protein>
    <submittedName>
        <fullName evidence="10">Iron ABC transporter permease</fullName>
    </submittedName>
</protein>
<dbReference type="InterPro" id="IPR035906">
    <property type="entry name" value="MetI-like_sf"/>
</dbReference>
<feature type="transmembrane region" description="Helical" evidence="8">
    <location>
        <begin position="201"/>
        <end position="226"/>
    </location>
</feature>
<dbReference type="Pfam" id="PF00528">
    <property type="entry name" value="BPD_transp_1"/>
    <property type="match status" value="2"/>
</dbReference>
<dbReference type="PANTHER" id="PTHR43357">
    <property type="entry name" value="INNER MEMBRANE ABC TRANSPORTER PERMEASE PROTEIN YDCV"/>
    <property type="match status" value="1"/>
</dbReference>
<feature type="transmembrane region" description="Helical" evidence="8">
    <location>
        <begin position="409"/>
        <end position="428"/>
    </location>
</feature>
<evidence type="ECO:0000256" key="5">
    <source>
        <dbReference type="ARBA" id="ARBA00022692"/>
    </source>
</evidence>
<keyword evidence="4" id="KW-0997">Cell inner membrane</keyword>
<reference evidence="10 11" key="1">
    <citation type="submission" date="2018-10" db="EMBL/GenBank/DDBJ databases">
        <title>Rhodobacter sp . BO-81.</title>
        <authorList>
            <person name="Im W.T."/>
        </authorList>
    </citation>
    <scope>NUCLEOTIDE SEQUENCE [LARGE SCALE GENOMIC DNA]</scope>
    <source>
        <strain evidence="10 11">BO-81</strain>
    </source>
</reference>
<dbReference type="RefSeq" id="WP_121530147.1">
    <property type="nucleotide sequence ID" value="NZ_RCHI01000001.1"/>
</dbReference>
<comment type="caution">
    <text evidence="10">The sequence shown here is derived from an EMBL/GenBank/DDBJ whole genome shotgun (WGS) entry which is preliminary data.</text>
</comment>
<feature type="transmembrane region" description="Helical" evidence="8">
    <location>
        <begin position="434"/>
        <end position="455"/>
    </location>
</feature>
<feature type="domain" description="ABC transmembrane type-1" evidence="9">
    <location>
        <begin position="73"/>
        <end position="281"/>
    </location>
</feature>
<comment type="subcellular location">
    <subcellularLocation>
        <location evidence="1">Cell inner membrane</location>
        <topology evidence="1">Multi-pass membrane protein</topology>
    </subcellularLocation>
    <subcellularLocation>
        <location evidence="8">Cell membrane</location>
        <topology evidence="8">Multi-pass membrane protein</topology>
    </subcellularLocation>
</comment>
<sequence>MADLTASAARAGLRARLPGGDGLVIALIALYVLGLGLWPLARLLLEAFGPDDAGRPLGLIREALFSRAARAALTNTLAASAGSVVVSVTLGTALALALGLMRLPGRVAMTFLALAPMLIPSQIMALAWIELFGSSSPILAPLGLAPGAGARNPLYSGAGVAWLMGIEHMPLVFLAVRAALGAVPADLVEAARIAGAGPLRIVARVIAPLCLPQILAGAILAFAAAVGNFGVPALLGIPGRFPMLTTLIYQRLNGFGPQVLGQVAVLALMLIGLAGLALLARSALIRRLSVPVAAGRPFAGFDPGRGRGGALAALWAVLGVLLVAPIAALLGTALVPALGMRLTAETATLANVTQTLADPVIRRAFANSLGLSLSAAALSALVALPFAWFAQIARQPLLRRLDTLADAPFVVPGTVLALAMILVFLPPLPGLGKSVYGTPVILLFAYLARFLPLVLRPVGGVAQAMESALDEAARIAGAPALRRIARIFTPLAAPAAAAGAVLVVMTAFNELTLSALLWSAGTETVGVMIFALQQQGNSTGAAALSVLSLALVLALALLTDRIARRSAPWVLPWRSGV</sequence>
<feature type="domain" description="ABC transmembrane type-1" evidence="9">
    <location>
        <begin position="365"/>
        <end position="559"/>
    </location>
</feature>
<evidence type="ECO:0000256" key="8">
    <source>
        <dbReference type="RuleBase" id="RU363032"/>
    </source>
</evidence>
<feature type="transmembrane region" description="Helical" evidence="8">
    <location>
        <begin position="311"/>
        <end position="335"/>
    </location>
</feature>
<keyword evidence="11" id="KW-1185">Reference proteome</keyword>
<dbReference type="AlphaFoldDB" id="A0A421BWU2"/>
<proteinExistence type="inferred from homology"/>